<gene>
    <name evidence="2" type="ORF">O6P32_07340</name>
</gene>
<dbReference type="InterPro" id="IPR046660">
    <property type="entry name" value="DUF6769"/>
</dbReference>
<feature type="chain" id="PRO_5045603789" description="Secreted protein" evidence="1">
    <location>
        <begin position="23"/>
        <end position="140"/>
    </location>
</feature>
<accession>A0ABT4PHM5</accession>
<proteinExistence type="predicted"/>
<dbReference type="RefSeq" id="WP_269877729.1">
    <property type="nucleotide sequence ID" value="NZ_JAPZVM010000004.1"/>
</dbReference>
<comment type="caution">
    <text evidence="2">The sequence shown here is derived from an EMBL/GenBank/DDBJ whole genome shotgun (WGS) entry which is preliminary data.</text>
</comment>
<dbReference type="Proteomes" id="UP001141933">
    <property type="component" value="Unassembled WGS sequence"/>
</dbReference>
<evidence type="ECO:0000313" key="3">
    <source>
        <dbReference type="Proteomes" id="UP001141933"/>
    </source>
</evidence>
<name>A0ABT4PHM5_9BACT</name>
<keyword evidence="1" id="KW-0732">Signal</keyword>
<dbReference type="Pfam" id="PF20558">
    <property type="entry name" value="DUF6769"/>
    <property type="match status" value="1"/>
</dbReference>
<keyword evidence="3" id="KW-1185">Reference proteome</keyword>
<sequence>MKKRMWAYILLTVCILMQVAEVFPHHHHAGYYCLAPDLVHAARTETCADHMHHSDDTDRHTCGADCIANFQCSVSNKDIVHIAPDHSFYFLFYSFLDCAELLAPWANRKPEKTVFSYVNSLYTCAFVRSTGLRAPPAVFV</sequence>
<evidence type="ECO:0000313" key="2">
    <source>
        <dbReference type="EMBL" id="MCZ8372524.1"/>
    </source>
</evidence>
<protein>
    <recommendedName>
        <fullName evidence="4">Secreted protein</fullName>
    </recommendedName>
</protein>
<evidence type="ECO:0008006" key="4">
    <source>
        <dbReference type="Google" id="ProtNLM"/>
    </source>
</evidence>
<evidence type="ECO:0000256" key="1">
    <source>
        <dbReference type="SAM" id="SignalP"/>
    </source>
</evidence>
<organism evidence="2 3">
    <name type="scientific">Phocaeicola acetigenes</name>
    <dbReference type="NCBI Taxonomy" id="3016083"/>
    <lineage>
        <taxon>Bacteria</taxon>
        <taxon>Pseudomonadati</taxon>
        <taxon>Bacteroidota</taxon>
        <taxon>Bacteroidia</taxon>
        <taxon>Bacteroidales</taxon>
        <taxon>Bacteroidaceae</taxon>
        <taxon>Phocaeicola</taxon>
    </lineage>
</organism>
<feature type="signal peptide" evidence="1">
    <location>
        <begin position="1"/>
        <end position="22"/>
    </location>
</feature>
<dbReference type="EMBL" id="JAPZVM010000004">
    <property type="protein sequence ID" value="MCZ8372524.1"/>
    <property type="molecule type" value="Genomic_DNA"/>
</dbReference>
<reference evidence="2" key="1">
    <citation type="submission" date="2022-12" db="EMBL/GenBank/DDBJ databases">
        <title>Phocaeicola acetigenes sp. nov., isolated feces from a healthy human.</title>
        <authorList>
            <person name="Do H."/>
            <person name="Ha Y.B."/>
            <person name="Kim J.-S."/>
            <person name="Suh M.K."/>
            <person name="Kim H.S."/>
            <person name="Lee J.-S."/>
        </authorList>
    </citation>
    <scope>NUCLEOTIDE SEQUENCE</scope>
    <source>
        <strain evidence="2">KGMB11183</strain>
    </source>
</reference>